<keyword evidence="7" id="KW-1185">Reference proteome</keyword>
<evidence type="ECO:0000313" key="8">
    <source>
        <dbReference type="RefSeq" id="XP_065655591.1"/>
    </source>
</evidence>
<keyword evidence="4 6" id="KW-1133">Transmembrane helix</keyword>
<dbReference type="PANTHER" id="PTHR19282:SF456">
    <property type="entry name" value="CD63 MOLECULE"/>
    <property type="match status" value="1"/>
</dbReference>
<proteinExistence type="inferred from homology"/>
<feature type="transmembrane region" description="Helical" evidence="6">
    <location>
        <begin position="200"/>
        <end position="224"/>
    </location>
</feature>
<evidence type="ECO:0000256" key="1">
    <source>
        <dbReference type="ARBA" id="ARBA00004141"/>
    </source>
</evidence>
<dbReference type="PANTHER" id="PTHR19282">
    <property type="entry name" value="TETRASPANIN"/>
    <property type="match status" value="1"/>
</dbReference>
<evidence type="ECO:0000256" key="2">
    <source>
        <dbReference type="ARBA" id="ARBA00006840"/>
    </source>
</evidence>
<dbReference type="InterPro" id="IPR018499">
    <property type="entry name" value="Tetraspanin/Peripherin"/>
</dbReference>
<reference evidence="8" key="1">
    <citation type="submission" date="2025-08" db="UniProtKB">
        <authorList>
            <consortium name="RefSeq"/>
        </authorList>
    </citation>
    <scope>IDENTIFICATION</scope>
</reference>
<dbReference type="Proteomes" id="UP001652625">
    <property type="component" value="Chromosome 06"/>
</dbReference>
<gene>
    <name evidence="8" type="primary">LOC100212346</name>
</gene>
<dbReference type="Gene3D" id="1.10.1450.10">
    <property type="entry name" value="Tetraspanin"/>
    <property type="match status" value="1"/>
</dbReference>
<feature type="transmembrane region" description="Helical" evidence="6">
    <location>
        <begin position="82"/>
        <end position="106"/>
    </location>
</feature>
<feature type="transmembrane region" description="Helical" evidence="6">
    <location>
        <begin position="12"/>
        <end position="34"/>
    </location>
</feature>
<dbReference type="InterPro" id="IPR018503">
    <property type="entry name" value="Tetraspanin_CS"/>
</dbReference>
<comment type="similarity">
    <text evidence="2 6">Belongs to the tetraspanin (TM4SF) family.</text>
</comment>
<dbReference type="RefSeq" id="XP_065655591.1">
    <property type="nucleotide sequence ID" value="XM_065799519.1"/>
</dbReference>
<dbReference type="PIRSF" id="PIRSF002419">
    <property type="entry name" value="Tetraspanin"/>
    <property type="match status" value="1"/>
</dbReference>
<dbReference type="InterPro" id="IPR000301">
    <property type="entry name" value="Tetraspanin_animals"/>
</dbReference>
<evidence type="ECO:0000256" key="5">
    <source>
        <dbReference type="ARBA" id="ARBA00023136"/>
    </source>
</evidence>
<dbReference type="PRINTS" id="PR00259">
    <property type="entry name" value="TMFOUR"/>
</dbReference>
<organism evidence="7 8">
    <name type="scientific">Hydra vulgaris</name>
    <name type="common">Hydra</name>
    <name type="synonym">Hydra attenuata</name>
    <dbReference type="NCBI Taxonomy" id="6087"/>
    <lineage>
        <taxon>Eukaryota</taxon>
        <taxon>Metazoa</taxon>
        <taxon>Cnidaria</taxon>
        <taxon>Hydrozoa</taxon>
        <taxon>Hydroidolina</taxon>
        <taxon>Anthoathecata</taxon>
        <taxon>Aplanulata</taxon>
        <taxon>Hydridae</taxon>
        <taxon>Hydra</taxon>
    </lineage>
</organism>
<evidence type="ECO:0000256" key="3">
    <source>
        <dbReference type="ARBA" id="ARBA00022692"/>
    </source>
</evidence>
<keyword evidence="5 6" id="KW-0472">Membrane</keyword>
<name>A0ABM4C212_HYDVU</name>
<dbReference type="PROSITE" id="PS00421">
    <property type="entry name" value="TM4_1"/>
    <property type="match status" value="1"/>
</dbReference>
<keyword evidence="3 6" id="KW-0812">Transmembrane</keyword>
<dbReference type="CDD" id="cd03127">
    <property type="entry name" value="tetraspanin_LEL"/>
    <property type="match status" value="1"/>
</dbReference>
<evidence type="ECO:0000313" key="7">
    <source>
        <dbReference type="Proteomes" id="UP001652625"/>
    </source>
</evidence>
<dbReference type="GeneID" id="100212346"/>
<accession>A0ABM4C212</accession>
<dbReference type="Pfam" id="PF00335">
    <property type="entry name" value="Tetraspanin"/>
    <property type="match status" value="1"/>
</dbReference>
<sequence length="235" mass="26052">MVEGKMNVIKYLMFFFNFLFWLSGLALIIVGGIIKNNYGDYFSYADNKFTTAPIFIIAVGVIVFVIGFLGCCGAIKENYCMVMVFSVLLGLIFILEIVAGILGFIYKNKVQDYAIGGLNRAVKDYENEDEPGASELLDWAQQKFECCGTKGPSDYKGLKTNATCGIGKGVKTCHQNKDCANKLYNEGCQNKFEKFIKKNLIVVGVIALSIAFIQLLGIVFACYLMKAIKGEYEVV</sequence>
<evidence type="ECO:0000256" key="4">
    <source>
        <dbReference type="ARBA" id="ARBA00022989"/>
    </source>
</evidence>
<comment type="subcellular location">
    <subcellularLocation>
        <location evidence="1 6">Membrane</location>
        <topology evidence="1 6">Multi-pass membrane protein</topology>
    </subcellularLocation>
</comment>
<feature type="transmembrane region" description="Helical" evidence="6">
    <location>
        <begin position="54"/>
        <end position="75"/>
    </location>
</feature>
<evidence type="ECO:0000256" key="6">
    <source>
        <dbReference type="RuleBase" id="RU361218"/>
    </source>
</evidence>
<protein>
    <recommendedName>
        <fullName evidence="6">Tetraspanin</fullName>
    </recommendedName>
</protein>
<dbReference type="InterPro" id="IPR008952">
    <property type="entry name" value="Tetraspanin_EC2_sf"/>
</dbReference>
<dbReference type="SUPFAM" id="SSF48652">
    <property type="entry name" value="Tetraspanin"/>
    <property type="match status" value="1"/>
</dbReference>